<feature type="compositionally biased region" description="Polar residues" evidence="1">
    <location>
        <begin position="134"/>
        <end position="155"/>
    </location>
</feature>
<proteinExistence type="predicted"/>
<accession>A0A7X0HAP7</accession>
<dbReference type="EMBL" id="JACHEM010000002">
    <property type="protein sequence ID" value="MBB6434196.1"/>
    <property type="molecule type" value="Genomic_DNA"/>
</dbReference>
<sequence>MPTPSPTSIMIGGVKSATFARCEASAIRATELPTANRAVSTGRLAAISEPKRNTRITSAPRTPAPSAAPPPPSSALRAAPPPTAAVTPSPSTASTAAMTRRTSSAGTSCSRPSSVTVAYATVPLPETAARSSYGLRTSTTRGSPETSRSIPSTLPRTAGSAMPRGAPTTTCRVASACADPCSSSTDCARWESVPGSEKSLW</sequence>
<protein>
    <submittedName>
        <fullName evidence="2">Uncharacterized protein</fullName>
    </submittedName>
</protein>
<feature type="region of interest" description="Disordered" evidence="1">
    <location>
        <begin position="182"/>
        <end position="201"/>
    </location>
</feature>
<dbReference type="Proteomes" id="UP000540423">
    <property type="component" value="Unassembled WGS sequence"/>
</dbReference>
<name>A0A7X0HAP7_9ACTN</name>
<feature type="compositionally biased region" description="Pro residues" evidence="1">
    <location>
        <begin position="62"/>
        <end position="83"/>
    </location>
</feature>
<organism evidence="2 3">
    <name type="scientific">Streptomyces candidus</name>
    <dbReference type="NCBI Taxonomy" id="67283"/>
    <lineage>
        <taxon>Bacteria</taxon>
        <taxon>Bacillati</taxon>
        <taxon>Actinomycetota</taxon>
        <taxon>Actinomycetes</taxon>
        <taxon>Kitasatosporales</taxon>
        <taxon>Streptomycetaceae</taxon>
        <taxon>Streptomyces</taxon>
    </lineage>
</organism>
<gene>
    <name evidence="2" type="ORF">HNQ79_000644</name>
</gene>
<feature type="compositionally biased region" description="Low complexity" evidence="1">
    <location>
        <begin position="84"/>
        <end position="108"/>
    </location>
</feature>
<keyword evidence="3" id="KW-1185">Reference proteome</keyword>
<feature type="region of interest" description="Disordered" evidence="1">
    <location>
        <begin position="130"/>
        <end position="167"/>
    </location>
</feature>
<reference evidence="2 3" key="1">
    <citation type="submission" date="2020-08" db="EMBL/GenBank/DDBJ databases">
        <title>Genomic Encyclopedia of Type Strains, Phase IV (KMG-IV): sequencing the most valuable type-strain genomes for metagenomic binning, comparative biology and taxonomic classification.</title>
        <authorList>
            <person name="Goeker M."/>
        </authorList>
    </citation>
    <scope>NUCLEOTIDE SEQUENCE [LARGE SCALE GENOMIC DNA]</scope>
    <source>
        <strain evidence="2 3">DSM 40141</strain>
    </source>
</reference>
<feature type="region of interest" description="Disordered" evidence="1">
    <location>
        <begin position="37"/>
        <end position="114"/>
    </location>
</feature>
<evidence type="ECO:0000313" key="2">
    <source>
        <dbReference type="EMBL" id="MBB6434196.1"/>
    </source>
</evidence>
<comment type="caution">
    <text evidence="2">The sequence shown here is derived from an EMBL/GenBank/DDBJ whole genome shotgun (WGS) entry which is preliminary data.</text>
</comment>
<evidence type="ECO:0000256" key="1">
    <source>
        <dbReference type="SAM" id="MobiDB-lite"/>
    </source>
</evidence>
<evidence type="ECO:0000313" key="3">
    <source>
        <dbReference type="Proteomes" id="UP000540423"/>
    </source>
</evidence>
<dbReference type="AlphaFoldDB" id="A0A7X0HAP7"/>